<dbReference type="EMBL" id="HE999757">
    <property type="protein sequence ID" value="CCO11611.2"/>
    <property type="molecule type" value="Genomic_DNA"/>
</dbReference>
<feature type="domain" description="HTH cro/C1-type" evidence="1">
    <location>
        <begin position="7"/>
        <end position="61"/>
    </location>
</feature>
<protein>
    <submittedName>
        <fullName evidence="2">Helix-turn-helix family protein</fullName>
    </submittedName>
</protein>
<gene>
    <name evidence="2" type="ORF">BN424_2171</name>
</gene>
<dbReference type="InterPro" id="IPR001387">
    <property type="entry name" value="Cro/C1-type_HTH"/>
</dbReference>
<dbReference type="GO" id="GO:0003677">
    <property type="term" value="F:DNA binding"/>
    <property type="evidence" value="ECO:0007669"/>
    <property type="project" value="InterPro"/>
</dbReference>
<dbReference type="SMART" id="SM00530">
    <property type="entry name" value="HTH_XRE"/>
    <property type="match status" value="1"/>
</dbReference>
<dbReference type="eggNOG" id="COG1396">
    <property type="taxonomic scope" value="Bacteria"/>
</dbReference>
<dbReference type="AlphaFoldDB" id="K8ESP5"/>
<keyword evidence="3" id="KW-1185">Reference proteome</keyword>
<dbReference type="HOGENOM" id="CLU_066192_44_5_9"/>
<organism evidence="2 3">
    <name type="scientific">Carnobacterium maltaromaticum LMA28</name>
    <dbReference type="NCBI Taxonomy" id="1234679"/>
    <lineage>
        <taxon>Bacteria</taxon>
        <taxon>Bacillati</taxon>
        <taxon>Bacillota</taxon>
        <taxon>Bacilli</taxon>
        <taxon>Lactobacillales</taxon>
        <taxon>Carnobacteriaceae</taxon>
        <taxon>Carnobacterium</taxon>
    </lineage>
</organism>
<sequence length="76" mass="8870">MSVQENIKKIREAKGITQTSVAKYASLSEMQYYRLEKEAKKIDPNVLFYIAKFLGVDMNIFFNDELTDNVIKDFVK</sequence>
<evidence type="ECO:0000259" key="1">
    <source>
        <dbReference type="PROSITE" id="PS50943"/>
    </source>
</evidence>
<evidence type="ECO:0000313" key="2">
    <source>
        <dbReference type="EMBL" id="CCO11611.2"/>
    </source>
</evidence>
<dbReference type="Gene3D" id="1.10.260.40">
    <property type="entry name" value="lambda repressor-like DNA-binding domains"/>
    <property type="match status" value="1"/>
</dbReference>
<dbReference type="STRING" id="1234679.BN424_2171"/>
<evidence type="ECO:0000313" key="3">
    <source>
        <dbReference type="Proteomes" id="UP000000212"/>
    </source>
</evidence>
<proteinExistence type="predicted"/>
<dbReference type="CDD" id="cd00093">
    <property type="entry name" value="HTH_XRE"/>
    <property type="match status" value="1"/>
</dbReference>
<dbReference type="OrthoDB" id="1495025at2"/>
<accession>K8ESP5</accession>
<dbReference type="InterPro" id="IPR010982">
    <property type="entry name" value="Lambda_DNA-bd_dom_sf"/>
</dbReference>
<dbReference type="PROSITE" id="PS50943">
    <property type="entry name" value="HTH_CROC1"/>
    <property type="match status" value="1"/>
</dbReference>
<dbReference type="RefSeq" id="WP_015076763.1">
    <property type="nucleotide sequence ID" value="NC_019425.2"/>
</dbReference>
<name>K8ESP5_CARML</name>
<reference evidence="3" key="1">
    <citation type="journal article" date="2013" name="Genome Announc.">
        <title>Complete Chromosome Sequence of Carnobacterium maltaromaticum LMA 28.</title>
        <authorList>
            <person name="Cailliez-Grimal C."/>
            <person name="Chaillou S."/>
            <person name="Anba-Mondoloni J."/>
            <person name="Loux V."/>
            <person name="Afzal M.I."/>
            <person name="Rahman A."/>
            <person name="Kergourlay G."/>
            <person name="Champomier-Verges M.C."/>
            <person name="Zagorec M."/>
            <person name="Dalgaard P."/>
            <person name="Leisner J.J."/>
            <person name="Prevost H."/>
            <person name="Revol-Junelles A.M."/>
            <person name="Borges F."/>
        </authorList>
    </citation>
    <scope>NUCLEOTIDE SEQUENCE</scope>
    <source>
        <strain evidence="3">LMA28</strain>
    </source>
</reference>
<dbReference type="SUPFAM" id="SSF47413">
    <property type="entry name" value="lambda repressor-like DNA-binding domains"/>
    <property type="match status" value="1"/>
</dbReference>
<dbReference type="Pfam" id="PF01381">
    <property type="entry name" value="HTH_3"/>
    <property type="match status" value="1"/>
</dbReference>
<dbReference type="KEGG" id="cml:BN424_2171"/>
<dbReference type="Proteomes" id="UP000000212">
    <property type="component" value="Chromosome"/>
</dbReference>